<dbReference type="Gene3D" id="3.30.565.10">
    <property type="entry name" value="Histidine kinase-like ATPase, C-terminal domain"/>
    <property type="match status" value="1"/>
</dbReference>
<dbReference type="PANTHER" id="PTHR24421">
    <property type="entry name" value="NITRATE/NITRITE SENSOR PROTEIN NARX-RELATED"/>
    <property type="match status" value="1"/>
</dbReference>
<feature type="region of interest" description="Disordered" evidence="4">
    <location>
        <begin position="438"/>
        <end position="484"/>
    </location>
</feature>
<feature type="transmembrane region" description="Helical" evidence="5">
    <location>
        <begin position="17"/>
        <end position="39"/>
    </location>
</feature>
<dbReference type="Proteomes" id="UP001183202">
    <property type="component" value="Unassembled WGS sequence"/>
</dbReference>
<evidence type="ECO:0000259" key="6">
    <source>
        <dbReference type="PROSITE" id="PS50109"/>
    </source>
</evidence>
<evidence type="ECO:0000256" key="2">
    <source>
        <dbReference type="ARBA" id="ARBA00022777"/>
    </source>
</evidence>
<dbReference type="InterPro" id="IPR036890">
    <property type="entry name" value="HATPase_C_sf"/>
</dbReference>
<dbReference type="InterPro" id="IPR003594">
    <property type="entry name" value="HATPase_dom"/>
</dbReference>
<dbReference type="InterPro" id="IPR005467">
    <property type="entry name" value="His_kinase_dom"/>
</dbReference>
<dbReference type="SUPFAM" id="SSF55874">
    <property type="entry name" value="ATPase domain of HSP90 chaperone/DNA topoisomerase II/histidine kinase"/>
    <property type="match status" value="1"/>
</dbReference>
<dbReference type="Pfam" id="PF02518">
    <property type="entry name" value="HATPase_c"/>
    <property type="match status" value="1"/>
</dbReference>
<dbReference type="SMART" id="SM00387">
    <property type="entry name" value="HATPase_c"/>
    <property type="match status" value="1"/>
</dbReference>
<dbReference type="EMBL" id="JAVREJ010000003">
    <property type="protein sequence ID" value="MDT0349343.1"/>
    <property type="molecule type" value="Genomic_DNA"/>
</dbReference>
<name>A0ABU2N8F5_9PSEU</name>
<comment type="caution">
    <text evidence="7">The sequence shown here is derived from an EMBL/GenBank/DDBJ whole genome shotgun (WGS) entry which is preliminary data.</text>
</comment>
<dbReference type="PROSITE" id="PS50109">
    <property type="entry name" value="HIS_KIN"/>
    <property type="match status" value="1"/>
</dbReference>
<dbReference type="Pfam" id="PF07730">
    <property type="entry name" value="HisKA_3"/>
    <property type="match status" value="1"/>
</dbReference>
<evidence type="ECO:0000256" key="3">
    <source>
        <dbReference type="ARBA" id="ARBA00023012"/>
    </source>
</evidence>
<dbReference type="InterPro" id="IPR050482">
    <property type="entry name" value="Sensor_HK_TwoCompSys"/>
</dbReference>
<evidence type="ECO:0000313" key="7">
    <source>
        <dbReference type="EMBL" id="MDT0349343.1"/>
    </source>
</evidence>
<organism evidence="7 8">
    <name type="scientific">Pseudonocardia charpentierae</name>
    <dbReference type="NCBI Taxonomy" id="3075545"/>
    <lineage>
        <taxon>Bacteria</taxon>
        <taxon>Bacillati</taxon>
        <taxon>Actinomycetota</taxon>
        <taxon>Actinomycetes</taxon>
        <taxon>Pseudonocardiales</taxon>
        <taxon>Pseudonocardiaceae</taxon>
        <taxon>Pseudonocardia</taxon>
    </lineage>
</organism>
<evidence type="ECO:0000256" key="4">
    <source>
        <dbReference type="SAM" id="MobiDB-lite"/>
    </source>
</evidence>
<keyword evidence="5" id="KW-1133">Transmembrane helix</keyword>
<reference evidence="8" key="1">
    <citation type="submission" date="2023-07" db="EMBL/GenBank/DDBJ databases">
        <title>30 novel species of actinomycetes from the DSMZ collection.</title>
        <authorList>
            <person name="Nouioui I."/>
        </authorList>
    </citation>
    <scope>NUCLEOTIDE SEQUENCE [LARGE SCALE GENOMIC DNA]</scope>
    <source>
        <strain evidence="8">DSM 45834</strain>
    </source>
</reference>
<sequence length="484" mass="51150">MADRHQVRTNPRIRRSLITYLGAAALVLVVVSVGAVLVGRQVAQDEALRDAERLAQRTANLVVAPLLSDVLTGDASRRPELDRAVANRVRDGSIAELNVWDRTGTVIYADDVTEIGERIPIPDEAAAAIDQGSVTSNVTDKPETGPIPGSTKLVEVYAPLRLPGQQPLAFEIYLDYDRVETTANNLVLRIVPLAVGALLLLQLIQTPITVSLARRVAGHEAERAALLERALSASERERRQIAADLHDGVVQELAGAGYALAAVTRRVEGPPAAGLDHVGRVVRGAVESLRRLMVDIYPPDLSGAGLPGAIDDLAEPLRQAGVTVHVRAEQLPGASSEVAAVFYRVARESLANVAKHAQASTVEVDLGPDHAASTPTVVLRVADDGIGIRPEQLDKRAEGHLGLRLLIDRIEDQGGELRIEARPDGGTAAVARMPVDWVSDPAPPVVPQPRAADDVADGIGSTPPNSGGTPPSPAAAPHSTARTD</sequence>
<keyword evidence="5" id="KW-0812">Transmembrane</keyword>
<feature type="domain" description="Histidine kinase" evidence="6">
    <location>
        <begin position="342"/>
        <end position="437"/>
    </location>
</feature>
<keyword evidence="8" id="KW-1185">Reference proteome</keyword>
<evidence type="ECO:0000256" key="1">
    <source>
        <dbReference type="ARBA" id="ARBA00022679"/>
    </source>
</evidence>
<keyword evidence="3" id="KW-0902">Two-component regulatory system</keyword>
<keyword evidence="2 7" id="KW-0418">Kinase</keyword>
<evidence type="ECO:0000256" key="5">
    <source>
        <dbReference type="SAM" id="Phobius"/>
    </source>
</evidence>
<gene>
    <name evidence="7" type="ORF">RM445_07360</name>
</gene>
<accession>A0ABU2N8F5</accession>
<protein>
    <submittedName>
        <fullName evidence="7">Histidine kinase</fullName>
    </submittedName>
</protein>
<dbReference type="GO" id="GO:0016301">
    <property type="term" value="F:kinase activity"/>
    <property type="evidence" value="ECO:0007669"/>
    <property type="project" value="UniProtKB-KW"/>
</dbReference>
<dbReference type="Gene3D" id="1.20.5.1930">
    <property type="match status" value="1"/>
</dbReference>
<dbReference type="InterPro" id="IPR011712">
    <property type="entry name" value="Sig_transdc_His_kin_sub3_dim/P"/>
</dbReference>
<keyword evidence="5" id="KW-0472">Membrane</keyword>
<proteinExistence type="predicted"/>
<dbReference type="CDD" id="cd16917">
    <property type="entry name" value="HATPase_UhpB-NarQ-NarX-like"/>
    <property type="match status" value="1"/>
</dbReference>
<feature type="compositionally biased region" description="Low complexity" evidence="4">
    <location>
        <begin position="457"/>
        <end position="484"/>
    </location>
</feature>
<keyword evidence="1" id="KW-0808">Transferase</keyword>
<dbReference type="RefSeq" id="WP_311555353.1">
    <property type="nucleotide sequence ID" value="NZ_JAVREJ010000003.1"/>
</dbReference>
<evidence type="ECO:0000313" key="8">
    <source>
        <dbReference type="Proteomes" id="UP001183202"/>
    </source>
</evidence>